<protein>
    <submittedName>
        <fullName evidence="4">Acyl-CoA thioesterase</fullName>
    </submittedName>
</protein>
<dbReference type="AlphaFoldDB" id="A0A543FQ79"/>
<keyword evidence="5" id="KW-1185">Reference proteome</keyword>
<dbReference type="SUPFAM" id="SSF54637">
    <property type="entry name" value="Thioesterase/thiol ester dehydrase-isomerase"/>
    <property type="match status" value="1"/>
</dbReference>
<reference evidence="4 5" key="1">
    <citation type="submission" date="2019-06" db="EMBL/GenBank/DDBJ databases">
        <title>Sequencing the genomes of 1000 actinobacteria strains.</title>
        <authorList>
            <person name="Klenk H.-P."/>
        </authorList>
    </citation>
    <scope>NUCLEOTIDE SEQUENCE [LARGE SCALE GENOMIC DNA]</scope>
    <source>
        <strain evidence="4 5">DSM 45511</strain>
    </source>
</reference>
<dbReference type="InterPro" id="IPR003736">
    <property type="entry name" value="PAAI_dom"/>
</dbReference>
<feature type="domain" description="Thioesterase" evidence="3">
    <location>
        <begin position="51"/>
        <end position="124"/>
    </location>
</feature>
<dbReference type="Proteomes" id="UP000319818">
    <property type="component" value="Unassembled WGS sequence"/>
</dbReference>
<dbReference type="Pfam" id="PF03061">
    <property type="entry name" value="4HBT"/>
    <property type="match status" value="1"/>
</dbReference>
<dbReference type="InterPro" id="IPR011973">
    <property type="entry name" value="PaaD"/>
</dbReference>
<dbReference type="CDD" id="cd03443">
    <property type="entry name" value="PaaI_thioesterase"/>
    <property type="match status" value="1"/>
</dbReference>
<sequence>MDDELEVARQTAAAMERADGAGRGVGVRLLDVAPGRARVALTVEERHVNGHGICHGGYLFFLADAALAYASNSYGTSAVAAGADITFLRPVTLGAELVAEAVERARTGRSGLYDVTVRAGDEAVAEFRGRTRQVPGLPPPA</sequence>
<gene>
    <name evidence="4" type="ORF">FB388_7402</name>
</gene>
<keyword evidence="2" id="KW-0378">Hydrolase</keyword>
<accession>A0A543FQ79</accession>
<evidence type="ECO:0000256" key="1">
    <source>
        <dbReference type="ARBA" id="ARBA00008324"/>
    </source>
</evidence>
<dbReference type="FunFam" id="3.10.129.10:FF:000022">
    <property type="entry name" value="Phenylacetic acid degradation protein"/>
    <property type="match status" value="1"/>
</dbReference>
<dbReference type="InterPro" id="IPR029069">
    <property type="entry name" value="HotDog_dom_sf"/>
</dbReference>
<dbReference type="PANTHER" id="PTHR42856:SF1">
    <property type="entry name" value="ACYL-COENZYME A THIOESTERASE PAAI"/>
    <property type="match status" value="1"/>
</dbReference>
<name>A0A543FQ79_9PSEU</name>
<dbReference type="InterPro" id="IPR006683">
    <property type="entry name" value="Thioestr_dom"/>
</dbReference>
<dbReference type="NCBIfam" id="TIGR00369">
    <property type="entry name" value="unchar_dom_1"/>
    <property type="match status" value="1"/>
</dbReference>
<dbReference type="Gene3D" id="3.10.129.10">
    <property type="entry name" value="Hotdog Thioesterase"/>
    <property type="match status" value="1"/>
</dbReference>
<evidence type="ECO:0000313" key="5">
    <source>
        <dbReference type="Proteomes" id="UP000319818"/>
    </source>
</evidence>
<dbReference type="PANTHER" id="PTHR42856">
    <property type="entry name" value="ACYL-COENZYME A THIOESTERASE PAAI"/>
    <property type="match status" value="1"/>
</dbReference>
<evidence type="ECO:0000313" key="4">
    <source>
        <dbReference type="EMBL" id="TQM35956.1"/>
    </source>
</evidence>
<dbReference type="GO" id="GO:0016289">
    <property type="term" value="F:acyl-CoA hydrolase activity"/>
    <property type="evidence" value="ECO:0007669"/>
    <property type="project" value="TreeGrafter"/>
</dbReference>
<evidence type="ECO:0000259" key="3">
    <source>
        <dbReference type="Pfam" id="PF03061"/>
    </source>
</evidence>
<dbReference type="EMBL" id="VFPH01000003">
    <property type="protein sequence ID" value="TQM35956.1"/>
    <property type="molecule type" value="Genomic_DNA"/>
</dbReference>
<dbReference type="InterPro" id="IPR052723">
    <property type="entry name" value="Acyl-CoA_thioesterase_PaaI"/>
</dbReference>
<evidence type="ECO:0000256" key="2">
    <source>
        <dbReference type="ARBA" id="ARBA00022801"/>
    </source>
</evidence>
<comment type="similarity">
    <text evidence="1">Belongs to the thioesterase PaaI family.</text>
</comment>
<proteinExistence type="inferred from homology"/>
<organism evidence="4 5">
    <name type="scientific">Pseudonocardia cypriaca</name>
    <dbReference type="NCBI Taxonomy" id="882449"/>
    <lineage>
        <taxon>Bacteria</taxon>
        <taxon>Bacillati</taxon>
        <taxon>Actinomycetota</taxon>
        <taxon>Actinomycetes</taxon>
        <taxon>Pseudonocardiales</taxon>
        <taxon>Pseudonocardiaceae</taxon>
        <taxon>Pseudonocardia</taxon>
    </lineage>
</organism>
<comment type="caution">
    <text evidence="4">The sequence shown here is derived from an EMBL/GenBank/DDBJ whole genome shotgun (WGS) entry which is preliminary data.</text>
</comment>
<dbReference type="NCBIfam" id="TIGR02286">
    <property type="entry name" value="PaaD"/>
    <property type="match status" value="1"/>
</dbReference>